<accession>A0A810MXP8</accession>
<dbReference type="Proteomes" id="UP000680866">
    <property type="component" value="Chromosome"/>
</dbReference>
<proteinExistence type="predicted"/>
<evidence type="ECO:0000313" key="3">
    <source>
        <dbReference type="EMBL" id="BCJ64128.1"/>
    </source>
</evidence>
<gene>
    <name evidence="3" type="ORF">Prubr_11490</name>
</gene>
<dbReference type="EMBL" id="AP023359">
    <property type="protein sequence ID" value="BCJ64128.1"/>
    <property type="molecule type" value="Genomic_DNA"/>
</dbReference>
<sequence>MTQPTTAETGHCHHGISLDEECKPCLIETYGTADEQPEIRRGQYDIARQPRPFTFTRDGNFTLTNAVHQALGAASACWTNLRLAGQFDSHRAQEISATLLAEIEAEMHHARAEANQLRDQLASQRTALADAIEQAANEQRADAIRVLGSGPARAQVTSAAEALLEHIDTMTARCMTLLPRDVGETLEARAATLASALRQLAGPARAQDGVLAEIAAERARQDAKWGEQNHPDGTGPNIVWAFTGPAAYVAETARAECDRLHAEGHGTWRDILTEEVAEAYATDSPAALRAELVQVAAVVVAWVEAIDRRTAGQEPPQPQQPDAVQRAYADPSSVTPRRDGETLTQHTARAVMAVFDGKAPQQLAGEG</sequence>
<organism evidence="3 4">
    <name type="scientific">Polymorphospora rubra</name>
    <dbReference type="NCBI Taxonomy" id="338584"/>
    <lineage>
        <taxon>Bacteria</taxon>
        <taxon>Bacillati</taxon>
        <taxon>Actinomycetota</taxon>
        <taxon>Actinomycetes</taxon>
        <taxon>Micromonosporales</taxon>
        <taxon>Micromonosporaceae</taxon>
        <taxon>Polymorphospora</taxon>
    </lineage>
</organism>
<feature type="coiled-coil region" evidence="1">
    <location>
        <begin position="100"/>
        <end position="138"/>
    </location>
</feature>
<dbReference type="AlphaFoldDB" id="A0A810MXP8"/>
<dbReference type="KEGG" id="pry:Prubr_11490"/>
<keyword evidence="1" id="KW-0175">Coiled coil</keyword>
<evidence type="ECO:0000313" key="4">
    <source>
        <dbReference type="Proteomes" id="UP000680866"/>
    </source>
</evidence>
<evidence type="ECO:0000256" key="2">
    <source>
        <dbReference type="SAM" id="MobiDB-lite"/>
    </source>
</evidence>
<dbReference type="RefSeq" id="WP_212822288.1">
    <property type="nucleotide sequence ID" value="NZ_AP023359.1"/>
</dbReference>
<evidence type="ECO:0000256" key="1">
    <source>
        <dbReference type="SAM" id="Coils"/>
    </source>
</evidence>
<keyword evidence="4" id="KW-1185">Reference proteome</keyword>
<feature type="region of interest" description="Disordered" evidence="2">
    <location>
        <begin position="310"/>
        <end position="346"/>
    </location>
</feature>
<reference evidence="3" key="1">
    <citation type="submission" date="2020-08" db="EMBL/GenBank/DDBJ databases">
        <title>Whole genome shotgun sequence of Polymorphospora rubra NBRC 101157.</title>
        <authorList>
            <person name="Komaki H."/>
            <person name="Tamura T."/>
        </authorList>
    </citation>
    <scope>NUCLEOTIDE SEQUENCE</scope>
    <source>
        <strain evidence="3">NBRC 101157</strain>
    </source>
</reference>
<name>A0A810MXP8_9ACTN</name>
<protein>
    <submittedName>
        <fullName evidence="3">Uncharacterized protein</fullName>
    </submittedName>
</protein>